<organism evidence="1 2">
    <name type="scientific">Aspergillus ochraceoroseus IBT 24754</name>
    <dbReference type="NCBI Taxonomy" id="1392256"/>
    <lineage>
        <taxon>Eukaryota</taxon>
        <taxon>Fungi</taxon>
        <taxon>Dikarya</taxon>
        <taxon>Ascomycota</taxon>
        <taxon>Pezizomycotina</taxon>
        <taxon>Eurotiomycetes</taxon>
        <taxon>Eurotiomycetidae</taxon>
        <taxon>Eurotiales</taxon>
        <taxon>Aspergillaceae</taxon>
        <taxon>Aspergillus</taxon>
        <taxon>Aspergillus subgen. Nidulantes</taxon>
    </lineage>
</organism>
<dbReference type="RefSeq" id="XP_040752831.1">
    <property type="nucleotide sequence ID" value="XM_040900693.1"/>
</dbReference>
<dbReference type="EMBL" id="MSFN02000003">
    <property type="protein sequence ID" value="PTU21439.1"/>
    <property type="molecule type" value="Genomic_DNA"/>
</dbReference>
<accession>A0A2T5LYT2</accession>
<dbReference type="AlphaFoldDB" id="A0A2T5LYT2"/>
<comment type="caution">
    <text evidence="1">The sequence shown here is derived from an EMBL/GenBank/DDBJ whole genome shotgun (WGS) entry which is preliminary data.</text>
</comment>
<gene>
    <name evidence="1" type="ORF">P175DRAFT_0556410</name>
</gene>
<dbReference type="OrthoDB" id="4506792at2759"/>
<dbReference type="Proteomes" id="UP000244073">
    <property type="component" value="Unassembled WGS sequence"/>
</dbReference>
<name>A0A2T5LYT2_9EURO</name>
<evidence type="ECO:0000313" key="2">
    <source>
        <dbReference type="Proteomes" id="UP000244073"/>
    </source>
</evidence>
<dbReference type="VEuPathDB" id="FungiDB:P175DRAFT_0556410"/>
<evidence type="ECO:0000313" key="1">
    <source>
        <dbReference type="EMBL" id="PTU21439.1"/>
    </source>
</evidence>
<sequence length="285" mass="31776">MEPWIGNPKTATDTNSLVDEEEVIFDLDEVALSQIPIHLQNNMREIQAERAQRLQKEKGCFTRRRNALAPANSKASTLPATDANYKNTHTDSWFQKKVTIDSTRGLCGARYANGQEEHGGARSRPEHMTWCPRRNRWVSASRSNSSSALALAPALGSVACIQQGQVGKSRGGNDCAQAYCYNCNDGLRDFGCVDKERVDGLSGGAATVGGYVAACRKRNQYMLDPKCAGQGYYVYEARACENWDWQQDGQEQVNWPPSRNGSSIMQNMCGHVRRKLQWVGRFMKV</sequence>
<proteinExistence type="predicted"/>
<dbReference type="GeneID" id="63817577"/>
<protein>
    <submittedName>
        <fullName evidence="1">Uncharacterized protein</fullName>
    </submittedName>
</protein>
<reference evidence="1 2" key="1">
    <citation type="journal article" date="2018" name="Proc. Natl. Acad. Sci. U.S.A.">
        <title>Linking secondary metabolites to gene clusters through genome sequencing of six diverse Aspergillus species.</title>
        <authorList>
            <person name="Kaerboelling I."/>
            <person name="Vesth T.C."/>
            <person name="Frisvad J.C."/>
            <person name="Nybo J.L."/>
            <person name="Theobald S."/>
            <person name="Kuo A."/>
            <person name="Bowyer P."/>
            <person name="Matsuda Y."/>
            <person name="Mondo S."/>
            <person name="Lyhne E.K."/>
            <person name="Kogle M.E."/>
            <person name="Clum A."/>
            <person name="Lipzen A."/>
            <person name="Salamov A."/>
            <person name="Ngan C.Y."/>
            <person name="Daum C."/>
            <person name="Chiniquy J."/>
            <person name="Barry K."/>
            <person name="LaButti K."/>
            <person name="Haridas S."/>
            <person name="Simmons B.A."/>
            <person name="Magnuson J.K."/>
            <person name="Mortensen U.H."/>
            <person name="Larsen T.O."/>
            <person name="Grigoriev I.V."/>
            <person name="Baker S.E."/>
            <person name="Andersen M.R."/>
        </authorList>
    </citation>
    <scope>NUCLEOTIDE SEQUENCE [LARGE SCALE GENOMIC DNA]</scope>
    <source>
        <strain evidence="1 2">IBT 24754</strain>
    </source>
</reference>